<evidence type="ECO:0000313" key="4">
    <source>
        <dbReference type="Proteomes" id="UP000654471"/>
    </source>
</evidence>
<evidence type="ECO:0000313" key="3">
    <source>
        <dbReference type="EMBL" id="GGU93867.1"/>
    </source>
</evidence>
<keyword evidence="4" id="KW-1185">Reference proteome</keyword>
<feature type="signal peptide" evidence="2">
    <location>
        <begin position="1"/>
        <end position="25"/>
    </location>
</feature>
<reference evidence="4" key="1">
    <citation type="journal article" date="2019" name="Int. J. Syst. Evol. Microbiol.">
        <title>The Global Catalogue of Microorganisms (GCM) 10K type strain sequencing project: providing services to taxonomists for standard genome sequencing and annotation.</title>
        <authorList>
            <consortium name="The Broad Institute Genomics Platform"/>
            <consortium name="The Broad Institute Genome Sequencing Center for Infectious Disease"/>
            <person name="Wu L."/>
            <person name="Ma J."/>
        </authorList>
    </citation>
    <scope>NUCLEOTIDE SEQUENCE [LARGE SCALE GENOMIC DNA]</scope>
    <source>
        <strain evidence="4">JCM 3399</strain>
    </source>
</reference>
<gene>
    <name evidence="3" type="ORF">GCM10010211_70930</name>
</gene>
<name>A0ABQ2VKI0_9ACTN</name>
<sequence length="142" mass="15104">MRLLHRAFAPAVAAPAALLMFTACSVGPERAHGGDATAPKKRLGGVGDLLVGAVLTFSGGEVDNQKFEPPPSTDETWPSRHRVEFHDDGRVSGTYGYSPFELEANVRASDLTLREQGPAATTEGCPRSVAAFERQSPSLPRS</sequence>
<feature type="chain" id="PRO_5047085861" evidence="2">
    <location>
        <begin position="26"/>
        <end position="142"/>
    </location>
</feature>
<feature type="region of interest" description="Disordered" evidence="1">
    <location>
        <begin position="61"/>
        <end position="85"/>
    </location>
</feature>
<evidence type="ECO:0000256" key="1">
    <source>
        <dbReference type="SAM" id="MobiDB-lite"/>
    </source>
</evidence>
<comment type="caution">
    <text evidence="3">The sequence shown here is derived from an EMBL/GenBank/DDBJ whole genome shotgun (WGS) entry which is preliminary data.</text>
</comment>
<keyword evidence="2" id="KW-0732">Signal</keyword>
<evidence type="ECO:0000256" key="2">
    <source>
        <dbReference type="SAM" id="SignalP"/>
    </source>
</evidence>
<dbReference type="Proteomes" id="UP000654471">
    <property type="component" value="Unassembled WGS sequence"/>
</dbReference>
<organism evidence="3 4">
    <name type="scientific">Streptomyces albospinus</name>
    <dbReference type="NCBI Taxonomy" id="285515"/>
    <lineage>
        <taxon>Bacteria</taxon>
        <taxon>Bacillati</taxon>
        <taxon>Actinomycetota</taxon>
        <taxon>Actinomycetes</taxon>
        <taxon>Kitasatosporales</taxon>
        <taxon>Streptomycetaceae</taxon>
        <taxon>Streptomyces</taxon>
    </lineage>
</organism>
<dbReference type="PROSITE" id="PS51257">
    <property type="entry name" value="PROKAR_LIPOPROTEIN"/>
    <property type="match status" value="1"/>
</dbReference>
<feature type="region of interest" description="Disordered" evidence="1">
    <location>
        <begin position="116"/>
        <end position="142"/>
    </location>
</feature>
<protein>
    <submittedName>
        <fullName evidence="3">Uncharacterized protein</fullName>
    </submittedName>
</protein>
<accession>A0ABQ2VKI0</accession>
<proteinExistence type="predicted"/>
<dbReference type="EMBL" id="BMRP01000044">
    <property type="protein sequence ID" value="GGU93867.1"/>
    <property type="molecule type" value="Genomic_DNA"/>
</dbReference>